<dbReference type="AlphaFoldDB" id="A0A9D4FZ32"/>
<reference evidence="1" key="1">
    <citation type="journal article" date="2019" name="bioRxiv">
        <title>The Genome of the Zebra Mussel, Dreissena polymorpha: A Resource for Invasive Species Research.</title>
        <authorList>
            <person name="McCartney M.A."/>
            <person name="Auch B."/>
            <person name="Kono T."/>
            <person name="Mallez S."/>
            <person name="Zhang Y."/>
            <person name="Obille A."/>
            <person name="Becker A."/>
            <person name="Abrahante J.E."/>
            <person name="Garbe J."/>
            <person name="Badalamenti J.P."/>
            <person name="Herman A."/>
            <person name="Mangelson H."/>
            <person name="Liachko I."/>
            <person name="Sullivan S."/>
            <person name="Sone E.D."/>
            <person name="Koren S."/>
            <person name="Silverstein K.A.T."/>
            <person name="Beckman K.B."/>
            <person name="Gohl D.M."/>
        </authorList>
    </citation>
    <scope>NUCLEOTIDE SEQUENCE</scope>
    <source>
        <strain evidence="1">Duluth1</strain>
        <tissue evidence="1">Whole animal</tissue>
    </source>
</reference>
<evidence type="ECO:0000313" key="2">
    <source>
        <dbReference type="Proteomes" id="UP000828390"/>
    </source>
</evidence>
<sequence length="68" mass="7543">MSMTSCVVCYEIFKLTSLSVKCLGGRMKLEALCVKSDILSATQFYTSFNEIQTGPGKFRNFKLSCSAE</sequence>
<organism evidence="1 2">
    <name type="scientific">Dreissena polymorpha</name>
    <name type="common">Zebra mussel</name>
    <name type="synonym">Mytilus polymorpha</name>
    <dbReference type="NCBI Taxonomy" id="45954"/>
    <lineage>
        <taxon>Eukaryota</taxon>
        <taxon>Metazoa</taxon>
        <taxon>Spiralia</taxon>
        <taxon>Lophotrochozoa</taxon>
        <taxon>Mollusca</taxon>
        <taxon>Bivalvia</taxon>
        <taxon>Autobranchia</taxon>
        <taxon>Heteroconchia</taxon>
        <taxon>Euheterodonta</taxon>
        <taxon>Imparidentia</taxon>
        <taxon>Neoheterodontei</taxon>
        <taxon>Myida</taxon>
        <taxon>Dreissenoidea</taxon>
        <taxon>Dreissenidae</taxon>
        <taxon>Dreissena</taxon>
    </lineage>
</organism>
<proteinExistence type="predicted"/>
<accession>A0A9D4FZ32</accession>
<reference evidence="1" key="2">
    <citation type="submission" date="2020-11" db="EMBL/GenBank/DDBJ databases">
        <authorList>
            <person name="McCartney M.A."/>
            <person name="Auch B."/>
            <person name="Kono T."/>
            <person name="Mallez S."/>
            <person name="Becker A."/>
            <person name="Gohl D.M."/>
            <person name="Silverstein K.A.T."/>
            <person name="Koren S."/>
            <person name="Bechman K.B."/>
            <person name="Herman A."/>
            <person name="Abrahante J.E."/>
            <person name="Garbe J."/>
        </authorList>
    </citation>
    <scope>NUCLEOTIDE SEQUENCE</scope>
    <source>
        <strain evidence="1">Duluth1</strain>
        <tissue evidence="1">Whole animal</tissue>
    </source>
</reference>
<protein>
    <submittedName>
        <fullName evidence="1">Uncharacterized protein</fullName>
    </submittedName>
</protein>
<name>A0A9D4FZ32_DREPO</name>
<dbReference type="EMBL" id="JAIWYP010000006">
    <property type="protein sequence ID" value="KAH3807685.1"/>
    <property type="molecule type" value="Genomic_DNA"/>
</dbReference>
<comment type="caution">
    <text evidence="1">The sequence shown here is derived from an EMBL/GenBank/DDBJ whole genome shotgun (WGS) entry which is preliminary data.</text>
</comment>
<gene>
    <name evidence="1" type="ORF">DPMN_136032</name>
</gene>
<keyword evidence="2" id="KW-1185">Reference proteome</keyword>
<evidence type="ECO:0000313" key="1">
    <source>
        <dbReference type="EMBL" id="KAH3807685.1"/>
    </source>
</evidence>
<dbReference type="Proteomes" id="UP000828390">
    <property type="component" value="Unassembled WGS sequence"/>
</dbReference>